<feature type="transmembrane region" description="Helical" evidence="1">
    <location>
        <begin position="204"/>
        <end position="223"/>
    </location>
</feature>
<evidence type="ECO:0000313" key="2">
    <source>
        <dbReference type="EMBL" id="AHH95937.1"/>
    </source>
</evidence>
<gene>
    <name evidence="2" type="ORF">KALB_2569</name>
</gene>
<sequence>MAYQPPQYQPPQYPQQPYQQPQYYQQYPQPPFLPQPPPQPGVPPGVLVGVSLWRLVIVACAFTGFGAAVSVLSKPMLALSQQASLVVGIVYTGLLCYPLFTGGRRHEPVSPWWRGAMTVLALLVCVTYLVIIRGSIAPMWSLFEHVLTPLAVLVDFLAVGRNQAAAKWWHPLTWLAFPLAYLIFFVAAKVKLYGSFLNPAKSSFPGTVTGFIAALLVLGYLLYGFGKIKLAVARQHQRFRQPPPGYPGSW</sequence>
<dbReference type="SUPFAM" id="SSF81995">
    <property type="entry name" value="beta-sandwich domain of Sec23/24"/>
    <property type="match status" value="1"/>
</dbReference>
<dbReference type="OrthoDB" id="3261081at2"/>
<organism evidence="2 3">
    <name type="scientific">Kutzneria albida DSM 43870</name>
    <dbReference type="NCBI Taxonomy" id="1449976"/>
    <lineage>
        <taxon>Bacteria</taxon>
        <taxon>Bacillati</taxon>
        <taxon>Actinomycetota</taxon>
        <taxon>Actinomycetes</taxon>
        <taxon>Pseudonocardiales</taxon>
        <taxon>Pseudonocardiaceae</taxon>
        <taxon>Kutzneria</taxon>
    </lineage>
</organism>
<accession>W5W4W7</accession>
<keyword evidence="1" id="KW-1133">Transmembrane helix</keyword>
<keyword evidence="1" id="KW-0472">Membrane</keyword>
<evidence type="ECO:0000313" key="3">
    <source>
        <dbReference type="Proteomes" id="UP000019225"/>
    </source>
</evidence>
<keyword evidence="3" id="KW-1185">Reference proteome</keyword>
<evidence type="ECO:0000256" key="1">
    <source>
        <dbReference type="SAM" id="Phobius"/>
    </source>
</evidence>
<feature type="transmembrane region" description="Helical" evidence="1">
    <location>
        <begin position="83"/>
        <end position="100"/>
    </location>
</feature>
<feature type="transmembrane region" description="Helical" evidence="1">
    <location>
        <begin position="112"/>
        <end position="130"/>
    </location>
</feature>
<feature type="transmembrane region" description="Helical" evidence="1">
    <location>
        <begin position="52"/>
        <end position="71"/>
    </location>
</feature>
<name>W5W4W7_9PSEU</name>
<dbReference type="STRING" id="1449976.KALB_2569"/>
<proteinExistence type="predicted"/>
<dbReference type="eggNOG" id="ENOG50342RT">
    <property type="taxonomic scope" value="Bacteria"/>
</dbReference>
<dbReference type="HOGENOM" id="CLU_949675_0_0_11"/>
<dbReference type="EMBL" id="CP007155">
    <property type="protein sequence ID" value="AHH95937.1"/>
    <property type="molecule type" value="Genomic_DNA"/>
</dbReference>
<feature type="transmembrane region" description="Helical" evidence="1">
    <location>
        <begin position="172"/>
        <end position="192"/>
    </location>
</feature>
<protein>
    <submittedName>
        <fullName evidence="2">Putative membrane protein</fullName>
    </submittedName>
</protein>
<dbReference type="RefSeq" id="WP_025356093.1">
    <property type="nucleotide sequence ID" value="NZ_CP007155.1"/>
</dbReference>
<reference evidence="2 3" key="1">
    <citation type="journal article" date="2014" name="BMC Genomics">
        <title>Complete genome sequence of producer of the glycopeptide antibiotic Aculeximycin Kutzneria albida DSM 43870T, a representative of minor genus of Pseudonocardiaceae.</title>
        <authorList>
            <person name="Rebets Y."/>
            <person name="Tokovenko B."/>
            <person name="Lushchyk I."/>
            <person name="Ruckert C."/>
            <person name="Zaburannyi N."/>
            <person name="Bechthold A."/>
            <person name="Kalinowski J."/>
            <person name="Luzhetskyy A."/>
        </authorList>
    </citation>
    <scope>NUCLEOTIDE SEQUENCE [LARGE SCALE GENOMIC DNA]</scope>
    <source>
        <strain evidence="2">DSM 43870</strain>
    </source>
</reference>
<dbReference type="AlphaFoldDB" id="W5W4W7"/>
<dbReference type="Proteomes" id="UP000019225">
    <property type="component" value="Chromosome"/>
</dbReference>
<dbReference type="PATRIC" id="fig|1449976.3.peg.2572"/>
<keyword evidence="1" id="KW-0812">Transmembrane</keyword>
<dbReference type="KEGG" id="kal:KALB_2569"/>